<evidence type="ECO:0000256" key="1">
    <source>
        <dbReference type="SAM" id="MobiDB-lite"/>
    </source>
</evidence>
<gene>
    <name evidence="3" type="ORF">CVT24_000749</name>
</gene>
<dbReference type="Proteomes" id="UP000284842">
    <property type="component" value="Unassembled WGS sequence"/>
</dbReference>
<organism evidence="3 4">
    <name type="scientific">Panaeolus cyanescens</name>
    <dbReference type="NCBI Taxonomy" id="181874"/>
    <lineage>
        <taxon>Eukaryota</taxon>
        <taxon>Fungi</taxon>
        <taxon>Dikarya</taxon>
        <taxon>Basidiomycota</taxon>
        <taxon>Agaricomycotina</taxon>
        <taxon>Agaricomycetes</taxon>
        <taxon>Agaricomycetidae</taxon>
        <taxon>Agaricales</taxon>
        <taxon>Agaricineae</taxon>
        <taxon>Galeropsidaceae</taxon>
        <taxon>Panaeolus</taxon>
    </lineage>
</organism>
<protein>
    <submittedName>
        <fullName evidence="3">Uncharacterized protein</fullName>
    </submittedName>
</protein>
<evidence type="ECO:0000256" key="2">
    <source>
        <dbReference type="SAM" id="SignalP"/>
    </source>
</evidence>
<dbReference type="OrthoDB" id="3259746at2759"/>
<keyword evidence="2" id="KW-0732">Signal</keyword>
<name>A0A409YCQ7_9AGAR</name>
<feature type="signal peptide" evidence="2">
    <location>
        <begin position="1"/>
        <end position="20"/>
    </location>
</feature>
<feature type="region of interest" description="Disordered" evidence="1">
    <location>
        <begin position="98"/>
        <end position="167"/>
    </location>
</feature>
<dbReference type="AlphaFoldDB" id="A0A409YCQ7"/>
<dbReference type="EMBL" id="NHTK01001292">
    <property type="protein sequence ID" value="PPR00784.1"/>
    <property type="molecule type" value="Genomic_DNA"/>
</dbReference>
<evidence type="ECO:0000313" key="4">
    <source>
        <dbReference type="Proteomes" id="UP000284842"/>
    </source>
</evidence>
<feature type="chain" id="PRO_5019047932" evidence="2">
    <location>
        <begin position="21"/>
        <end position="201"/>
    </location>
</feature>
<keyword evidence="4" id="KW-1185">Reference proteome</keyword>
<dbReference type="InParanoid" id="A0A409YCQ7"/>
<proteinExistence type="predicted"/>
<feature type="compositionally biased region" description="Low complexity" evidence="1">
    <location>
        <begin position="113"/>
        <end position="140"/>
    </location>
</feature>
<comment type="caution">
    <text evidence="3">The sequence shown here is derived from an EMBL/GenBank/DDBJ whole genome shotgun (WGS) entry which is preliminary data.</text>
</comment>
<sequence>MYSTFLSVALFAAPAFAAFAINSPALKQCEPSRISWEPAVEPYNLIVVPASDRCGDALVEIGDFNKTSIMWTTNLPAGTKVILSLVDATDEEAWSNEITIADSDDDSCLPGRSAAPSSASSTPAAAASSTPASTPNTTPGSTGGSTGGSDDTDSNGPNGLLPVGAANAGTNPLGSGAINARQASAPAIAITALAAVFALSL</sequence>
<reference evidence="3 4" key="1">
    <citation type="journal article" date="2018" name="Evol. Lett.">
        <title>Horizontal gene cluster transfer increased hallucinogenic mushroom diversity.</title>
        <authorList>
            <person name="Reynolds H.T."/>
            <person name="Vijayakumar V."/>
            <person name="Gluck-Thaler E."/>
            <person name="Korotkin H.B."/>
            <person name="Matheny P.B."/>
            <person name="Slot J.C."/>
        </authorList>
    </citation>
    <scope>NUCLEOTIDE SEQUENCE [LARGE SCALE GENOMIC DNA]</scope>
    <source>
        <strain evidence="3 4">2629</strain>
    </source>
</reference>
<evidence type="ECO:0000313" key="3">
    <source>
        <dbReference type="EMBL" id="PPR00784.1"/>
    </source>
</evidence>
<accession>A0A409YCQ7</accession>